<dbReference type="RefSeq" id="WP_188462606.1">
    <property type="nucleotide sequence ID" value="NZ_BMFQ01000001.1"/>
</dbReference>
<dbReference type="EMBL" id="BMFQ01000001">
    <property type="protein sequence ID" value="GGG41139.1"/>
    <property type="molecule type" value="Genomic_DNA"/>
</dbReference>
<name>A0A917GE70_9FLAO</name>
<keyword evidence="1" id="KW-0812">Transmembrane</keyword>
<organism evidence="2 3">
    <name type="scientific">Bizionia arctica</name>
    <dbReference type="NCBI Taxonomy" id="1495645"/>
    <lineage>
        <taxon>Bacteria</taxon>
        <taxon>Pseudomonadati</taxon>
        <taxon>Bacteroidota</taxon>
        <taxon>Flavobacteriia</taxon>
        <taxon>Flavobacteriales</taxon>
        <taxon>Flavobacteriaceae</taxon>
        <taxon>Bizionia</taxon>
    </lineage>
</organism>
<accession>A0A917GE70</accession>
<proteinExistence type="predicted"/>
<gene>
    <name evidence="2" type="ORF">GCM10010976_10930</name>
</gene>
<dbReference type="Proteomes" id="UP000625976">
    <property type="component" value="Unassembled WGS sequence"/>
</dbReference>
<dbReference type="AlphaFoldDB" id="A0A917GE70"/>
<feature type="transmembrane region" description="Helical" evidence="1">
    <location>
        <begin position="66"/>
        <end position="86"/>
    </location>
</feature>
<evidence type="ECO:0000256" key="1">
    <source>
        <dbReference type="SAM" id="Phobius"/>
    </source>
</evidence>
<reference evidence="2" key="2">
    <citation type="submission" date="2020-09" db="EMBL/GenBank/DDBJ databases">
        <authorList>
            <person name="Sun Q."/>
            <person name="Zhou Y."/>
        </authorList>
    </citation>
    <scope>NUCLEOTIDE SEQUENCE</scope>
    <source>
        <strain evidence="2">CGMCC 1.12751</strain>
    </source>
</reference>
<reference evidence="2" key="1">
    <citation type="journal article" date="2014" name="Int. J. Syst. Evol. Microbiol.">
        <title>Complete genome sequence of Corynebacterium casei LMG S-19264T (=DSM 44701T), isolated from a smear-ripened cheese.</title>
        <authorList>
            <consortium name="US DOE Joint Genome Institute (JGI-PGF)"/>
            <person name="Walter F."/>
            <person name="Albersmeier A."/>
            <person name="Kalinowski J."/>
            <person name="Ruckert C."/>
        </authorList>
    </citation>
    <scope>NUCLEOTIDE SEQUENCE</scope>
    <source>
        <strain evidence="2">CGMCC 1.12751</strain>
    </source>
</reference>
<keyword evidence="1" id="KW-1133">Transmembrane helix</keyword>
<evidence type="ECO:0000313" key="3">
    <source>
        <dbReference type="Proteomes" id="UP000625976"/>
    </source>
</evidence>
<protein>
    <submittedName>
        <fullName evidence="2">Uncharacterized protein</fullName>
    </submittedName>
</protein>
<evidence type="ECO:0000313" key="2">
    <source>
        <dbReference type="EMBL" id="GGG41139.1"/>
    </source>
</evidence>
<keyword evidence="3" id="KW-1185">Reference proteome</keyword>
<keyword evidence="1" id="KW-0472">Membrane</keyword>
<comment type="caution">
    <text evidence="2">The sequence shown here is derived from an EMBL/GenBank/DDBJ whole genome shotgun (WGS) entry which is preliminary data.</text>
</comment>
<sequence>MSFGAVQSAISSLKNNRNLVSKRKKLKNGLVKMEGAESIVFEHKASPEKLNELRLRLQKERKERRLKTLIIFSIFMLLLITVIAYFF</sequence>